<feature type="domain" description="PE" evidence="2">
    <location>
        <begin position="4"/>
        <end position="94"/>
    </location>
</feature>
<reference evidence="3 4" key="1">
    <citation type="submission" date="2017-02" db="EMBL/GenBank/DDBJ databases">
        <title>The new phylogeny of genus Mycobacterium.</title>
        <authorList>
            <person name="Tortoli E."/>
            <person name="Trovato A."/>
            <person name="Cirillo D.M."/>
        </authorList>
    </citation>
    <scope>NUCLEOTIDE SEQUENCE [LARGE SCALE GENOMIC DNA]</scope>
    <source>
        <strain evidence="3 4">DSM 44049</strain>
    </source>
</reference>
<gene>
    <name evidence="3" type="ORF">BST27_29520</name>
</gene>
<evidence type="ECO:0000313" key="3">
    <source>
        <dbReference type="EMBL" id="ORA90707.1"/>
    </source>
</evidence>
<feature type="region of interest" description="Disordered" evidence="1">
    <location>
        <begin position="175"/>
        <end position="198"/>
    </location>
</feature>
<proteinExistence type="predicted"/>
<dbReference type="InterPro" id="IPR048996">
    <property type="entry name" value="PGRS_rpt"/>
</dbReference>
<evidence type="ECO:0000259" key="2">
    <source>
        <dbReference type="Pfam" id="PF00934"/>
    </source>
</evidence>
<sequence length="198" mass="18050">MSFVIATPELLTSAAASLNSLGSSLSTAHTAAASVTTSIVAAAQDEVSVAIATLLGQHAKAYQAAATQAALIHDAFARRLSAASGAYAAAEAANVSPLQAFEQSALAAINGPAEAMVGRPLIGDGANATTPGGNGGAGGLLIGNGGNGAAGAPGMPGGDGGPAGLFGNGGAGGAGGAGGGRGGNGGPAGWFGNGGAGG</sequence>
<dbReference type="Proteomes" id="UP000192739">
    <property type="component" value="Unassembled WGS sequence"/>
</dbReference>
<dbReference type="InterPro" id="IPR038332">
    <property type="entry name" value="PPE_sf"/>
</dbReference>
<dbReference type="SUPFAM" id="SSF140459">
    <property type="entry name" value="PE/PPE dimer-like"/>
    <property type="match status" value="1"/>
</dbReference>
<evidence type="ECO:0000313" key="4">
    <source>
        <dbReference type="Proteomes" id="UP000192739"/>
    </source>
</evidence>
<name>A0A1X0ETF7_MYCIE</name>
<organism evidence="3 4">
    <name type="scientific">Mycobacterium intermedium</name>
    <dbReference type="NCBI Taxonomy" id="28445"/>
    <lineage>
        <taxon>Bacteria</taxon>
        <taxon>Bacillati</taxon>
        <taxon>Actinomycetota</taxon>
        <taxon>Actinomycetes</taxon>
        <taxon>Mycobacteriales</taxon>
        <taxon>Mycobacteriaceae</taxon>
        <taxon>Mycobacterium</taxon>
        <taxon>Mycobacterium simiae complex</taxon>
    </lineage>
</organism>
<dbReference type="Gene3D" id="1.10.287.850">
    <property type="entry name" value="HP0062-like domain"/>
    <property type="match status" value="1"/>
</dbReference>
<comment type="caution">
    <text evidence="3">The sequence shown here is derived from an EMBL/GenBank/DDBJ whole genome shotgun (WGS) entry which is preliminary data.</text>
</comment>
<evidence type="ECO:0000256" key="1">
    <source>
        <dbReference type="SAM" id="MobiDB-lite"/>
    </source>
</evidence>
<accession>A0A1X0ETF7</accession>
<protein>
    <recommendedName>
        <fullName evidence="2">PE domain-containing protein</fullName>
    </recommendedName>
</protein>
<dbReference type="EMBL" id="MVHT01000164">
    <property type="protein sequence ID" value="ORA90707.1"/>
    <property type="molecule type" value="Genomic_DNA"/>
</dbReference>
<dbReference type="Pfam" id="PF21526">
    <property type="entry name" value="PGRS"/>
    <property type="match status" value="1"/>
</dbReference>
<dbReference type="AlphaFoldDB" id="A0A1X0ETF7"/>
<dbReference type="InterPro" id="IPR000084">
    <property type="entry name" value="PE-PGRS_N"/>
</dbReference>
<dbReference type="Pfam" id="PF00934">
    <property type="entry name" value="PE"/>
    <property type="match status" value="1"/>
</dbReference>
<keyword evidence="4" id="KW-1185">Reference proteome</keyword>